<dbReference type="Gene3D" id="1.25.40.20">
    <property type="entry name" value="Ankyrin repeat-containing domain"/>
    <property type="match status" value="1"/>
</dbReference>
<dbReference type="Proteomes" id="UP000777438">
    <property type="component" value="Unassembled WGS sequence"/>
</dbReference>
<evidence type="ECO:0000256" key="1">
    <source>
        <dbReference type="ARBA" id="ARBA00022737"/>
    </source>
</evidence>
<dbReference type="InterPro" id="IPR036770">
    <property type="entry name" value="Ankyrin_rpt-contain_sf"/>
</dbReference>
<evidence type="ECO:0000256" key="2">
    <source>
        <dbReference type="ARBA" id="ARBA00023043"/>
    </source>
</evidence>
<name>A0A9P8VXV8_9HYPO</name>
<keyword evidence="5" id="KW-1185">Reference proteome</keyword>
<sequence length="470" mass="51687">MTSHYLPGFSATDSPYRAFRECRSGVNDETPHEIPMTTIVDKDGSILFETEFGALLQTIVRQNDVAALEQYLAKAPLAIGSGEEPPKYDDVFSIAAQSGSVDVLRILLERYSVSTTQTTLLQKRGLLLLHVASDCGQPQVVQFLLDNYPAYADIHVRDESGYTAIGSAASLDGSGHFDFVWERESPDRSEQVMDLLLDRGASASDVVLRPRSWGERPEIICDTVLTLAARWARPQLIQRLIDGGADAQAKTSHADFSWEDNTENDIGDATAVFTSSLFANVDAIKVLLDCRGPGIDISDMVSCRDSQGRLPLHWAARKLIPDEIRRIPASKLRENAQRIMGTLELLLEANPSTINIQDNKGNTPLHYAAQHYGQLGKEHNEIFKFLCDRGADASLRNKKRETPLHSLCCRTSGGLPIDVAAITILLEHSAKTTDADRDGNTPLHQMVSTLHNLEAAEFLVSHDADVSAKN</sequence>
<dbReference type="SUPFAM" id="SSF48403">
    <property type="entry name" value="Ankyrin repeat"/>
    <property type="match status" value="1"/>
</dbReference>
<proteinExistence type="predicted"/>
<comment type="caution">
    <text evidence="4">The sequence shown here is derived from an EMBL/GenBank/DDBJ whole genome shotgun (WGS) entry which is preliminary data.</text>
</comment>
<feature type="repeat" description="ANK" evidence="3">
    <location>
        <begin position="438"/>
        <end position="470"/>
    </location>
</feature>
<dbReference type="InterPro" id="IPR002110">
    <property type="entry name" value="Ankyrin_rpt"/>
</dbReference>
<dbReference type="PROSITE" id="PS50297">
    <property type="entry name" value="ANK_REP_REGION"/>
    <property type="match status" value="2"/>
</dbReference>
<dbReference type="SMART" id="SM00248">
    <property type="entry name" value="ANK"/>
    <property type="match status" value="9"/>
</dbReference>
<evidence type="ECO:0000313" key="4">
    <source>
        <dbReference type="EMBL" id="KAH6884194.1"/>
    </source>
</evidence>
<dbReference type="EMBL" id="JAGPYM010000021">
    <property type="protein sequence ID" value="KAH6884194.1"/>
    <property type="molecule type" value="Genomic_DNA"/>
</dbReference>
<keyword evidence="1" id="KW-0677">Repeat</keyword>
<dbReference type="Pfam" id="PF12796">
    <property type="entry name" value="Ank_2"/>
    <property type="match status" value="2"/>
</dbReference>
<feature type="repeat" description="ANK" evidence="3">
    <location>
        <begin position="360"/>
        <end position="398"/>
    </location>
</feature>
<reference evidence="4 5" key="1">
    <citation type="journal article" date="2021" name="Nat. Commun.">
        <title>Genetic determinants of endophytism in the Arabidopsis root mycobiome.</title>
        <authorList>
            <person name="Mesny F."/>
            <person name="Miyauchi S."/>
            <person name="Thiergart T."/>
            <person name="Pickel B."/>
            <person name="Atanasova L."/>
            <person name="Karlsson M."/>
            <person name="Huettel B."/>
            <person name="Barry K.W."/>
            <person name="Haridas S."/>
            <person name="Chen C."/>
            <person name="Bauer D."/>
            <person name="Andreopoulos W."/>
            <person name="Pangilinan J."/>
            <person name="LaButti K."/>
            <person name="Riley R."/>
            <person name="Lipzen A."/>
            <person name="Clum A."/>
            <person name="Drula E."/>
            <person name="Henrissat B."/>
            <person name="Kohler A."/>
            <person name="Grigoriev I.V."/>
            <person name="Martin F.M."/>
            <person name="Hacquard S."/>
        </authorList>
    </citation>
    <scope>NUCLEOTIDE SEQUENCE [LARGE SCALE GENOMIC DNA]</scope>
    <source>
        <strain evidence="4 5">MPI-CAGE-CH-0241</strain>
    </source>
</reference>
<organism evidence="4 5">
    <name type="scientific">Thelonectria olida</name>
    <dbReference type="NCBI Taxonomy" id="1576542"/>
    <lineage>
        <taxon>Eukaryota</taxon>
        <taxon>Fungi</taxon>
        <taxon>Dikarya</taxon>
        <taxon>Ascomycota</taxon>
        <taxon>Pezizomycotina</taxon>
        <taxon>Sordariomycetes</taxon>
        <taxon>Hypocreomycetidae</taxon>
        <taxon>Hypocreales</taxon>
        <taxon>Nectriaceae</taxon>
        <taxon>Thelonectria</taxon>
    </lineage>
</organism>
<evidence type="ECO:0000256" key="3">
    <source>
        <dbReference type="PROSITE-ProRule" id="PRU00023"/>
    </source>
</evidence>
<dbReference type="AlphaFoldDB" id="A0A9P8VXV8"/>
<dbReference type="OrthoDB" id="823504at2759"/>
<accession>A0A9P8VXV8</accession>
<dbReference type="PROSITE" id="PS50088">
    <property type="entry name" value="ANK_REPEAT"/>
    <property type="match status" value="2"/>
</dbReference>
<protein>
    <submittedName>
        <fullName evidence="4">Ankyrin repeat-containing domain protein</fullName>
    </submittedName>
</protein>
<dbReference type="PANTHER" id="PTHR24198:SF165">
    <property type="entry name" value="ANKYRIN REPEAT-CONTAINING PROTEIN-RELATED"/>
    <property type="match status" value="1"/>
</dbReference>
<dbReference type="PANTHER" id="PTHR24198">
    <property type="entry name" value="ANKYRIN REPEAT AND PROTEIN KINASE DOMAIN-CONTAINING PROTEIN"/>
    <property type="match status" value="1"/>
</dbReference>
<gene>
    <name evidence="4" type="ORF">B0T10DRAFT_579609</name>
</gene>
<evidence type="ECO:0000313" key="5">
    <source>
        <dbReference type="Proteomes" id="UP000777438"/>
    </source>
</evidence>
<keyword evidence="2 3" id="KW-0040">ANK repeat</keyword>